<reference evidence="7" key="1">
    <citation type="submission" date="2020-11" db="EMBL/GenBank/DDBJ databases">
        <authorList>
            <consortium name="DOE Joint Genome Institute"/>
            <person name="Ahrendt S."/>
            <person name="Riley R."/>
            <person name="Andreopoulos W."/>
            <person name="Labutti K."/>
            <person name="Pangilinan J."/>
            <person name="Ruiz-Duenas F.J."/>
            <person name="Barrasa J.M."/>
            <person name="Sanchez-Garcia M."/>
            <person name="Camarero S."/>
            <person name="Miyauchi S."/>
            <person name="Serrano A."/>
            <person name="Linde D."/>
            <person name="Babiker R."/>
            <person name="Drula E."/>
            <person name="Ayuso-Fernandez I."/>
            <person name="Pacheco R."/>
            <person name="Padilla G."/>
            <person name="Ferreira P."/>
            <person name="Barriuso J."/>
            <person name="Kellner H."/>
            <person name="Castanera R."/>
            <person name="Alfaro M."/>
            <person name="Ramirez L."/>
            <person name="Pisabarro A.G."/>
            <person name="Kuo A."/>
            <person name="Tritt A."/>
            <person name="Lipzen A."/>
            <person name="He G."/>
            <person name="Yan M."/>
            <person name="Ng V."/>
            <person name="Cullen D."/>
            <person name="Martin F."/>
            <person name="Rosso M.-N."/>
            <person name="Henrissat B."/>
            <person name="Hibbett D."/>
            <person name="Martinez A.T."/>
            <person name="Grigoriev I.V."/>
        </authorList>
    </citation>
    <scope>NUCLEOTIDE SEQUENCE</scope>
    <source>
        <strain evidence="7">CIRM-BRFM 674</strain>
    </source>
</reference>
<keyword evidence="3" id="KW-0677">Repeat</keyword>
<accession>A0A9P5ZF83</accession>
<feature type="compositionally biased region" description="Basic and acidic residues" evidence="6">
    <location>
        <begin position="201"/>
        <end position="232"/>
    </location>
</feature>
<feature type="compositionally biased region" description="Basic and acidic residues" evidence="6">
    <location>
        <begin position="11"/>
        <end position="21"/>
    </location>
</feature>
<feature type="compositionally biased region" description="Basic and acidic residues" evidence="6">
    <location>
        <begin position="139"/>
        <end position="160"/>
    </location>
</feature>
<dbReference type="GO" id="GO:0005634">
    <property type="term" value="C:nucleus"/>
    <property type="evidence" value="ECO:0007669"/>
    <property type="project" value="UniProtKB-SubCell"/>
</dbReference>
<feature type="region of interest" description="Disordered" evidence="6">
    <location>
        <begin position="139"/>
        <end position="161"/>
    </location>
</feature>
<gene>
    <name evidence="7" type="ORF">BDN70DRAFT_846982</name>
</gene>
<evidence type="ECO:0000256" key="3">
    <source>
        <dbReference type="ARBA" id="ARBA00022737"/>
    </source>
</evidence>
<feature type="compositionally biased region" description="Basic residues" evidence="6">
    <location>
        <begin position="22"/>
        <end position="33"/>
    </location>
</feature>
<dbReference type="OrthoDB" id="412109at2759"/>
<name>A0A9P5ZF83_9AGAR</name>
<comment type="caution">
    <text evidence="7">The sequence shown here is derived from an EMBL/GenBank/DDBJ whole genome shotgun (WGS) entry which is preliminary data.</text>
</comment>
<dbReference type="EMBL" id="MU155132">
    <property type="protein sequence ID" value="KAF9486013.1"/>
    <property type="molecule type" value="Genomic_DNA"/>
</dbReference>
<comment type="subcellular location">
    <subcellularLocation>
        <location evidence="1">Nucleus</location>
    </subcellularLocation>
</comment>
<feature type="region of interest" description="Disordered" evidence="6">
    <location>
        <begin position="190"/>
        <end position="232"/>
    </location>
</feature>
<evidence type="ECO:0000256" key="1">
    <source>
        <dbReference type="ARBA" id="ARBA00004123"/>
    </source>
</evidence>
<keyword evidence="2" id="KW-0597">Phosphoprotein</keyword>
<proteinExistence type="predicted"/>
<dbReference type="PANTHER" id="PTHR15263">
    <property type="entry name" value="I-KAPPA-B-LIKE PROTEIN IKBL"/>
    <property type="match status" value="1"/>
</dbReference>
<evidence type="ECO:0000256" key="5">
    <source>
        <dbReference type="ARBA" id="ARBA00023242"/>
    </source>
</evidence>
<keyword evidence="5" id="KW-0539">Nucleus</keyword>
<evidence type="ECO:0000256" key="2">
    <source>
        <dbReference type="ARBA" id="ARBA00022553"/>
    </source>
</evidence>
<dbReference type="PANTHER" id="PTHR15263:SF1">
    <property type="entry name" value="NF-KAPPA-B INHIBITOR-LIKE PROTEIN 1"/>
    <property type="match status" value="1"/>
</dbReference>
<feature type="compositionally biased region" description="Basic residues" evidence="6">
    <location>
        <begin position="1"/>
        <end position="10"/>
    </location>
</feature>
<protein>
    <submittedName>
        <fullName evidence="7">Uncharacterized protein</fullName>
    </submittedName>
</protein>
<feature type="region of interest" description="Disordered" evidence="6">
    <location>
        <begin position="1"/>
        <end position="103"/>
    </location>
</feature>
<dbReference type="Proteomes" id="UP000807469">
    <property type="component" value="Unassembled WGS sequence"/>
</dbReference>
<evidence type="ECO:0000313" key="7">
    <source>
        <dbReference type="EMBL" id="KAF9486013.1"/>
    </source>
</evidence>
<organism evidence="7 8">
    <name type="scientific">Pholiota conissans</name>
    <dbReference type="NCBI Taxonomy" id="109636"/>
    <lineage>
        <taxon>Eukaryota</taxon>
        <taxon>Fungi</taxon>
        <taxon>Dikarya</taxon>
        <taxon>Basidiomycota</taxon>
        <taxon>Agaricomycotina</taxon>
        <taxon>Agaricomycetes</taxon>
        <taxon>Agaricomycetidae</taxon>
        <taxon>Agaricales</taxon>
        <taxon>Agaricineae</taxon>
        <taxon>Strophariaceae</taxon>
        <taxon>Pholiota</taxon>
    </lineage>
</organism>
<evidence type="ECO:0000256" key="6">
    <source>
        <dbReference type="SAM" id="MobiDB-lite"/>
    </source>
</evidence>
<keyword evidence="4" id="KW-0040">ANK repeat</keyword>
<dbReference type="GO" id="GO:0043124">
    <property type="term" value="P:negative regulation of canonical NF-kappaB signal transduction"/>
    <property type="evidence" value="ECO:0007669"/>
    <property type="project" value="InterPro"/>
</dbReference>
<keyword evidence="8" id="KW-1185">Reference proteome</keyword>
<evidence type="ECO:0000313" key="8">
    <source>
        <dbReference type="Proteomes" id="UP000807469"/>
    </source>
</evidence>
<sequence length="393" mass="45619">MSTTHKLKLKRTPEEEAEHRLRKERRKEKKRKRGHDDHGATHAGPSTKKRHDDGDATSHVKWASSDEDEEPEYGPQPAHSHPPHTQPRSSAHKPDYDALQAEIEERMFREKMFDALGDDERLDSVEARLNDYAQVPDRWRTRESASKPRPHAFEGDDFLKMDPSVMDDEEYAEWIRVGMYRSTHAEEYAEQQRQKAAKAARRAEEKARKAEAARLEKAAEEDRKHRKRERESRRLDYARDDYHQRWVSLLASAGEASASGAQAKESALLLSFDDIPWPIASAHHRDKPEKRHRHRVEEEVVLTRQSISVDDLTAEAISSFLLPVIAAVAGVEDDLATKKKERKDRLREAFLRFHPDKFEGRFMRRVKEEHRERVREAIGQVSRVLNSLMGEGD</sequence>
<evidence type="ECO:0000256" key="4">
    <source>
        <dbReference type="ARBA" id="ARBA00023043"/>
    </source>
</evidence>
<dbReference type="InterPro" id="IPR038753">
    <property type="entry name" value="NFKBIL1"/>
</dbReference>
<dbReference type="AlphaFoldDB" id="A0A9P5ZF83"/>